<feature type="transmembrane region" description="Helical" evidence="2">
    <location>
        <begin position="543"/>
        <end position="560"/>
    </location>
</feature>
<feature type="compositionally biased region" description="Basic and acidic residues" evidence="1">
    <location>
        <begin position="43"/>
        <end position="69"/>
    </location>
</feature>
<keyword evidence="2" id="KW-0812">Transmembrane</keyword>
<keyword evidence="5" id="KW-1185">Reference proteome</keyword>
<feature type="transmembrane region" description="Helical" evidence="2">
    <location>
        <begin position="307"/>
        <end position="328"/>
    </location>
</feature>
<gene>
    <name evidence="4" type="ORF">CLV71_105308</name>
</gene>
<evidence type="ECO:0000256" key="2">
    <source>
        <dbReference type="SAM" id="Phobius"/>
    </source>
</evidence>
<accession>A0A4R7VSH3</accession>
<feature type="signal peptide" evidence="3">
    <location>
        <begin position="1"/>
        <end position="27"/>
    </location>
</feature>
<sequence>MGKPGRLPRFSALVGIVLAAAAFAVIASRPDPPQSRPPTGDVAKAERAIEDQLDPRSGRDPIRDLPKDFTKISGREPVHMRAPDGTVRAVHPGGGCSSPWGATRWDYSVGCKAHDLGYDLLRYAAAKGQPLSPDMRERLDDRLSQDMHAQCHYNPRGSAKACEVVADIYTAGLVVNSWHQRWGPPRNEPVGPWSIAMIVIMVLIVARAPGIARRDIRAATPKPVPRPVLNETEQAQAHSMSYLRILSLTGIVLGESLLAFAMRDDMEPAWTWPFTWLLQLVPLFFLAGGHSNLLAWRAMEGHYVTFLVSRVGWLIRPVLAFVIAWLVIPLSLEMLQAQPSAVAAFSRLIVQPLWLLGLYLLVVAVTPVMHRLHRDLPRLTPLVLTAGVVGLSFAGGAIAAHAGGVLVALLFAQLAFHYVDGTLWRVPRGVLVGIAVAAFAGLALLTTAGVQPKLQLAEPTGYAAFAPSLGGVLLIGIVQVALLALPRERGLNRLVNSAPARTLGLVRAAPMTVYLVYLSAMLVLEGLLGVAGGVGWLTEPRTIFALGLIALPTLLAFLWFERRTPEPPESSLESLPEPLRRRHWTDTLAAILGVAYGGLGVVGFAVAGLSGWSDAASVLGLPIDPMANLIHLLLGWYLVHCVHLHTCKRPGPWLVTAIACVPPMLTTVSGAGTVVHSVTMAVALVVSIACMPALTRTSTPRAVTAGR</sequence>
<feature type="region of interest" description="Disordered" evidence="1">
    <location>
        <begin position="28"/>
        <end position="69"/>
    </location>
</feature>
<feature type="transmembrane region" description="Helical" evidence="2">
    <location>
        <begin position="348"/>
        <end position="369"/>
    </location>
</feature>
<dbReference type="Pfam" id="PF09056">
    <property type="entry name" value="Phospholip_A2_3"/>
    <property type="match status" value="1"/>
</dbReference>
<reference evidence="4 5" key="1">
    <citation type="submission" date="2019-03" db="EMBL/GenBank/DDBJ databases">
        <title>Genomic Encyclopedia of Archaeal and Bacterial Type Strains, Phase II (KMG-II): from individual species to whole genera.</title>
        <authorList>
            <person name="Goeker M."/>
        </authorList>
    </citation>
    <scope>NUCLEOTIDE SEQUENCE [LARGE SCALE GENOMIC DNA]</scope>
    <source>
        <strain evidence="4 5">DSM 45499</strain>
    </source>
</reference>
<feature type="transmembrane region" description="Helical" evidence="2">
    <location>
        <begin position="242"/>
        <end position="262"/>
    </location>
</feature>
<feature type="transmembrane region" description="Helical" evidence="2">
    <location>
        <begin position="431"/>
        <end position="450"/>
    </location>
</feature>
<evidence type="ECO:0000313" key="4">
    <source>
        <dbReference type="EMBL" id="TDV52177.1"/>
    </source>
</evidence>
<feature type="transmembrane region" description="Helical" evidence="2">
    <location>
        <begin position="588"/>
        <end position="612"/>
    </location>
</feature>
<dbReference type="GO" id="GO:0004623">
    <property type="term" value="F:phospholipase A2 activity"/>
    <property type="evidence" value="ECO:0007669"/>
    <property type="project" value="InterPro"/>
</dbReference>
<feature type="chain" id="PRO_5038383233" evidence="3">
    <location>
        <begin position="28"/>
        <end position="707"/>
    </location>
</feature>
<dbReference type="AlphaFoldDB" id="A0A4R7VSH3"/>
<feature type="transmembrane region" description="Helical" evidence="2">
    <location>
        <begin position="674"/>
        <end position="694"/>
    </location>
</feature>
<comment type="caution">
    <text evidence="4">The sequence shown here is derived from an EMBL/GenBank/DDBJ whole genome shotgun (WGS) entry which is preliminary data.</text>
</comment>
<feature type="transmembrane region" description="Helical" evidence="2">
    <location>
        <begin position="376"/>
        <end position="394"/>
    </location>
</feature>
<keyword evidence="2" id="KW-1133">Transmembrane helix</keyword>
<dbReference type="GO" id="GO:0050482">
    <property type="term" value="P:arachidonate secretion"/>
    <property type="evidence" value="ECO:0007669"/>
    <property type="project" value="InterPro"/>
</dbReference>
<dbReference type="GO" id="GO:0006644">
    <property type="term" value="P:phospholipid metabolic process"/>
    <property type="evidence" value="ECO:0007669"/>
    <property type="project" value="InterPro"/>
</dbReference>
<dbReference type="InterPro" id="IPR015141">
    <property type="entry name" value="PLipase_A2_prok/fun"/>
</dbReference>
<proteinExistence type="predicted"/>
<keyword evidence="3" id="KW-0732">Signal</keyword>
<evidence type="ECO:0000313" key="5">
    <source>
        <dbReference type="Proteomes" id="UP000294927"/>
    </source>
</evidence>
<feature type="transmembrane region" description="Helical" evidence="2">
    <location>
        <begin position="651"/>
        <end position="668"/>
    </location>
</feature>
<dbReference type="Proteomes" id="UP000294927">
    <property type="component" value="Unassembled WGS sequence"/>
</dbReference>
<feature type="transmembrane region" description="Helical" evidence="2">
    <location>
        <begin position="400"/>
        <end position="419"/>
    </location>
</feature>
<feature type="transmembrane region" description="Helical" evidence="2">
    <location>
        <begin position="274"/>
        <end position="295"/>
    </location>
</feature>
<feature type="transmembrane region" description="Helical" evidence="2">
    <location>
        <begin position="462"/>
        <end position="485"/>
    </location>
</feature>
<evidence type="ECO:0000256" key="1">
    <source>
        <dbReference type="SAM" id="MobiDB-lite"/>
    </source>
</evidence>
<protein>
    <submittedName>
        <fullName evidence="4">Phospholipase A2-like protein</fullName>
    </submittedName>
</protein>
<dbReference type="EMBL" id="SOCP01000005">
    <property type="protein sequence ID" value="TDV52177.1"/>
    <property type="molecule type" value="Genomic_DNA"/>
</dbReference>
<feature type="transmembrane region" description="Helical" evidence="2">
    <location>
        <begin position="514"/>
        <end position="537"/>
    </location>
</feature>
<dbReference type="InterPro" id="IPR036444">
    <property type="entry name" value="PLipase_A2_dom_sf"/>
</dbReference>
<name>A0A4R7VSH3_9PSEU</name>
<evidence type="ECO:0000256" key="3">
    <source>
        <dbReference type="SAM" id="SignalP"/>
    </source>
</evidence>
<feature type="transmembrane region" description="Helical" evidence="2">
    <location>
        <begin position="618"/>
        <end position="639"/>
    </location>
</feature>
<keyword evidence="2" id="KW-0472">Membrane</keyword>
<organism evidence="4 5">
    <name type="scientific">Actinophytocola oryzae</name>
    <dbReference type="NCBI Taxonomy" id="502181"/>
    <lineage>
        <taxon>Bacteria</taxon>
        <taxon>Bacillati</taxon>
        <taxon>Actinomycetota</taxon>
        <taxon>Actinomycetes</taxon>
        <taxon>Pseudonocardiales</taxon>
        <taxon>Pseudonocardiaceae</taxon>
    </lineage>
</organism>
<dbReference type="SUPFAM" id="SSF48619">
    <property type="entry name" value="Phospholipase A2, PLA2"/>
    <property type="match status" value="1"/>
</dbReference>
<dbReference type="Gene3D" id="1.20.90.10">
    <property type="entry name" value="Phospholipase A2 domain"/>
    <property type="match status" value="1"/>
</dbReference>
<dbReference type="OrthoDB" id="3389925at2"/>
<feature type="transmembrane region" description="Helical" evidence="2">
    <location>
        <begin position="190"/>
        <end position="208"/>
    </location>
</feature>